<proteinExistence type="predicted"/>
<evidence type="ECO:0008006" key="5">
    <source>
        <dbReference type="Google" id="ProtNLM"/>
    </source>
</evidence>
<feature type="chain" id="PRO_5030068659" description="Secreted protein" evidence="2">
    <location>
        <begin position="22"/>
        <end position="88"/>
    </location>
</feature>
<protein>
    <recommendedName>
        <fullName evidence="5">Secreted protein</fullName>
    </recommendedName>
</protein>
<dbReference type="Proteomes" id="UP000256601">
    <property type="component" value="Unassembled WGS sequence"/>
</dbReference>
<evidence type="ECO:0000256" key="2">
    <source>
        <dbReference type="SAM" id="SignalP"/>
    </source>
</evidence>
<keyword evidence="2" id="KW-0732">Signal</keyword>
<evidence type="ECO:0000313" key="3">
    <source>
        <dbReference type="EMBL" id="RDW25500.1"/>
    </source>
</evidence>
<sequence>MPPLAFVGLVVSWLGCVSVQSEEKKNHKYKKCIVPNEVMLVQYRMKSYGSCSACACTFERQTISTVELGNNSPNTPAPARTPEWHLHI</sequence>
<feature type="signal peptide" evidence="2">
    <location>
        <begin position="1"/>
        <end position="21"/>
    </location>
</feature>
<gene>
    <name evidence="3" type="ORF">B0I71DRAFT_132512</name>
</gene>
<organism evidence="3 4">
    <name type="scientific">Yarrowia lipolytica</name>
    <name type="common">Candida lipolytica</name>
    <dbReference type="NCBI Taxonomy" id="4952"/>
    <lineage>
        <taxon>Eukaryota</taxon>
        <taxon>Fungi</taxon>
        <taxon>Dikarya</taxon>
        <taxon>Ascomycota</taxon>
        <taxon>Saccharomycotina</taxon>
        <taxon>Dipodascomycetes</taxon>
        <taxon>Dipodascales</taxon>
        <taxon>Dipodascales incertae sedis</taxon>
        <taxon>Yarrowia</taxon>
    </lineage>
</organism>
<evidence type="ECO:0000313" key="4">
    <source>
        <dbReference type="Proteomes" id="UP000256601"/>
    </source>
</evidence>
<feature type="region of interest" description="Disordered" evidence="1">
    <location>
        <begin position="69"/>
        <end position="88"/>
    </location>
</feature>
<evidence type="ECO:0000256" key="1">
    <source>
        <dbReference type="SAM" id="MobiDB-lite"/>
    </source>
</evidence>
<dbReference type="AlphaFoldDB" id="A0A371C645"/>
<accession>A0A371C645</accession>
<name>A0A371C645_YARLL</name>
<reference evidence="3 4" key="1">
    <citation type="submission" date="2018-07" db="EMBL/GenBank/DDBJ databases">
        <title>Draft Genome Assemblies for Five Robust Yarrowia lipolytica Strains Exhibiting High Lipid Production and Pentose Sugar Utilization and Sugar Alcohol Secretion from Undetoxified Lignocellulosic Biomass Hydrolysates.</title>
        <authorList>
            <consortium name="DOE Joint Genome Institute"/>
            <person name="Walker C."/>
            <person name="Ryu S."/>
            <person name="Na H."/>
            <person name="Zane M."/>
            <person name="LaButti K."/>
            <person name="Lipzen A."/>
            <person name="Haridas S."/>
            <person name="Barry K."/>
            <person name="Grigoriev I.V."/>
            <person name="Quarterman J."/>
            <person name="Slininger P."/>
            <person name="Dien B."/>
            <person name="Trinh C.T."/>
        </authorList>
    </citation>
    <scope>NUCLEOTIDE SEQUENCE [LARGE SCALE GENOMIC DNA]</scope>
    <source>
        <strain evidence="3 4">YB392</strain>
    </source>
</reference>
<dbReference type="EMBL" id="KZ859000">
    <property type="protein sequence ID" value="RDW25500.1"/>
    <property type="molecule type" value="Genomic_DNA"/>
</dbReference>